<dbReference type="AlphaFoldDB" id="A0A0P1FXP0"/>
<keyword evidence="3" id="KW-1185">Reference proteome</keyword>
<dbReference type="PANTHER" id="PTHR39203">
    <property type="entry name" value="CYTOPLASMIC PROTEIN-RELATED"/>
    <property type="match status" value="1"/>
</dbReference>
<sequence length="140" mass="15542">MIDEMEDLQVTYPGAGTFTFSDEKVQSDALLELVRAGKKTANSAALAEFDGDPEALPKVGRHDIAANWDGTAALIIRTVSVQQIRFCDVTEAMAVTEGEDNTLDAWRKRHEAAFRRDGGFDPEMMLVFETFELVEDLADR</sequence>
<dbReference type="SMART" id="SM01022">
    <property type="entry name" value="ASCH"/>
    <property type="match status" value="1"/>
</dbReference>
<organism evidence="2 3">
    <name type="scientific">Thalassovita gelatinovora</name>
    <name type="common">Thalassobius gelatinovorus</name>
    <dbReference type="NCBI Taxonomy" id="53501"/>
    <lineage>
        <taxon>Bacteria</taxon>
        <taxon>Pseudomonadati</taxon>
        <taxon>Pseudomonadota</taxon>
        <taxon>Alphaproteobacteria</taxon>
        <taxon>Rhodobacterales</taxon>
        <taxon>Roseobacteraceae</taxon>
        <taxon>Thalassovita</taxon>
    </lineage>
</organism>
<dbReference type="InterPro" id="IPR007374">
    <property type="entry name" value="ASCH_domain"/>
</dbReference>
<dbReference type="InterPro" id="IPR009326">
    <property type="entry name" value="DUF984"/>
</dbReference>
<reference evidence="2 3" key="1">
    <citation type="submission" date="2015-09" db="EMBL/GenBank/DDBJ databases">
        <authorList>
            <consortium name="Swine Surveillance"/>
        </authorList>
    </citation>
    <scope>NUCLEOTIDE SEQUENCE [LARGE SCALE GENOMIC DNA]</scope>
    <source>
        <strain evidence="2 3">CECT 4357</strain>
    </source>
</reference>
<evidence type="ECO:0000313" key="2">
    <source>
        <dbReference type="EMBL" id="CUH65807.1"/>
    </source>
</evidence>
<dbReference type="Pfam" id="PF04266">
    <property type="entry name" value="ASCH"/>
    <property type="match status" value="1"/>
</dbReference>
<dbReference type="EMBL" id="CYSA01000019">
    <property type="protein sequence ID" value="CUH65807.1"/>
    <property type="molecule type" value="Genomic_DNA"/>
</dbReference>
<name>A0A0P1FXP0_THAGE</name>
<feature type="domain" description="ASCH" evidence="1">
    <location>
        <begin position="18"/>
        <end position="135"/>
    </location>
</feature>
<gene>
    <name evidence="2" type="ORF">TG4357_02069</name>
</gene>
<dbReference type="OrthoDB" id="9807542at2"/>
<evidence type="ECO:0000259" key="1">
    <source>
        <dbReference type="SMART" id="SM01022"/>
    </source>
</evidence>
<dbReference type="SUPFAM" id="SSF88697">
    <property type="entry name" value="PUA domain-like"/>
    <property type="match status" value="1"/>
</dbReference>
<dbReference type="Gene3D" id="3.10.400.10">
    <property type="entry name" value="Sulfate adenylyltransferase"/>
    <property type="match status" value="1"/>
</dbReference>
<dbReference type="RefSeq" id="WP_058262813.1">
    <property type="nucleotide sequence ID" value="NZ_CP051181.1"/>
</dbReference>
<dbReference type="STRING" id="53501.SAMN04488043_10819"/>
<dbReference type="PANTHER" id="PTHR39203:SF1">
    <property type="entry name" value="CYTOPLASMIC PROTEIN"/>
    <property type="match status" value="1"/>
</dbReference>
<evidence type="ECO:0000313" key="3">
    <source>
        <dbReference type="Proteomes" id="UP000051587"/>
    </source>
</evidence>
<dbReference type="Proteomes" id="UP000051587">
    <property type="component" value="Unassembled WGS sequence"/>
</dbReference>
<proteinExistence type="predicted"/>
<dbReference type="InterPro" id="IPR015947">
    <property type="entry name" value="PUA-like_sf"/>
</dbReference>
<dbReference type="CDD" id="cd06553">
    <property type="entry name" value="ASCH_Ef3133_like"/>
    <property type="match status" value="1"/>
</dbReference>
<protein>
    <submittedName>
        <fullName evidence="2">ASCH domain protein</fullName>
    </submittedName>
</protein>
<accession>A0A0P1FXP0</accession>